<feature type="non-terminal residue" evidence="4">
    <location>
        <position position="505"/>
    </location>
</feature>
<organism evidence="4 5">
    <name type="scientific">Nematostella vectensis</name>
    <name type="common">Starlet sea anemone</name>
    <dbReference type="NCBI Taxonomy" id="45351"/>
    <lineage>
        <taxon>Eukaryota</taxon>
        <taxon>Metazoa</taxon>
        <taxon>Cnidaria</taxon>
        <taxon>Anthozoa</taxon>
        <taxon>Hexacorallia</taxon>
        <taxon>Actiniaria</taxon>
        <taxon>Edwardsiidae</taxon>
        <taxon>Nematostella</taxon>
    </lineage>
</organism>
<dbReference type="eggNOG" id="ENOG502QPWX">
    <property type="taxonomic scope" value="Eukaryota"/>
</dbReference>
<dbReference type="InParanoid" id="A7T9W4"/>
<dbReference type="PANTHER" id="PTHR43445:SF3">
    <property type="entry name" value="UDP-N-ACETYLMURAMATE--L-ALANINE LIGASE"/>
    <property type="match status" value="1"/>
</dbReference>
<dbReference type="InterPro" id="IPR000713">
    <property type="entry name" value="Mur_ligase_N"/>
</dbReference>
<dbReference type="InterPro" id="IPR013221">
    <property type="entry name" value="Mur_ligase_cen"/>
</dbReference>
<dbReference type="SUPFAM" id="SSF51984">
    <property type="entry name" value="MurCD N-terminal domain"/>
    <property type="match status" value="1"/>
</dbReference>
<name>A7T9W4_NEMVE</name>
<dbReference type="Pfam" id="PF08245">
    <property type="entry name" value="Mur_ligase_M"/>
    <property type="match status" value="1"/>
</dbReference>
<sequence>MNLGQIHNVYFIGIGGIGMSALARYFMNIGKNVSGYDKTRTQLTSELETLGMEIHFEDDVALIRKEYLDKENTLIIITPAVPKDHKEWNYFLENNFTVKKRAEVLGLITKGTYCFAVAGTHGKTTTSSILGHILYQNGVDVTAFLGGIVENYNSNLIGSGKTVTVVEADEFDRSFLHLHPNLACITSMDADHLDIYGDATAIEESFREFSAKVAAENLYVAKGLPLKGNTIGINQEANYSAQNIRIENGFYVFDINANQEIVEDVKFALPGHHNLSNALIAFAMAKSYGLNNEKIKEALATFKGRNNNRVLKNVNISFVDDHENLFITNEMVNNFLIQKLGGTLSIEKDKVDLHALETALTNHEMIEKAEVFSTIDGSLNAQIKQKTPIVRYISGNTMCYLDNKGNKMPLSENFSARVPLVSGTFDDKDKDGYVLLFNEIYNDDFLKKNITGVKIGATGSVVLTSRNYNYKVIFGRPVYVEKKLENYKAFFHHAVKDTLIDHYKE</sequence>
<dbReference type="Gene3D" id="3.40.50.720">
    <property type="entry name" value="NAD(P)-binding Rossmann-like Domain"/>
    <property type="match status" value="1"/>
</dbReference>
<dbReference type="PhylomeDB" id="A7T9W4"/>
<protein>
    <recommendedName>
        <fullName evidence="6">UDP-N-acetylmuramate--L-alanine ligase</fullName>
    </recommendedName>
</protein>
<dbReference type="InterPro" id="IPR036565">
    <property type="entry name" value="Mur-like_cat_sf"/>
</dbReference>
<evidence type="ECO:0000259" key="2">
    <source>
        <dbReference type="Pfam" id="PF01225"/>
    </source>
</evidence>
<dbReference type="GO" id="GO:0016881">
    <property type="term" value="F:acid-amino acid ligase activity"/>
    <property type="evidence" value="ECO:0007669"/>
    <property type="project" value="InterPro"/>
</dbReference>
<dbReference type="PANTHER" id="PTHR43445">
    <property type="entry name" value="UDP-N-ACETYLMURAMATE--L-ALANINE LIGASE-RELATED"/>
    <property type="match status" value="1"/>
</dbReference>
<dbReference type="Proteomes" id="UP000001593">
    <property type="component" value="Unassembled WGS sequence"/>
</dbReference>
<keyword evidence="5" id="KW-1185">Reference proteome</keyword>
<dbReference type="Pfam" id="PF01225">
    <property type="entry name" value="Mur_ligase"/>
    <property type="match status" value="1"/>
</dbReference>
<dbReference type="SUPFAM" id="SSF53623">
    <property type="entry name" value="MurD-like peptide ligases, catalytic domain"/>
    <property type="match status" value="1"/>
</dbReference>
<feature type="transmembrane region" description="Helical" evidence="1">
    <location>
        <begin position="6"/>
        <end position="26"/>
    </location>
</feature>
<dbReference type="STRING" id="45351.A7T9W4"/>
<dbReference type="InterPro" id="IPR050061">
    <property type="entry name" value="MurCDEF_pg_biosynth"/>
</dbReference>
<gene>
    <name evidence="4" type="ORF">NEMVEDRAFT_v1g224311</name>
</gene>
<keyword evidence="1" id="KW-0472">Membrane</keyword>
<reference evidence="4 5" key="1">
    <citation type="journal article" date="2007" name="Science">
        <title>Sea anemone genome reveals ancestral eumetazoan gene repertoire and genomic organization.</title>
        <authorList>
            <person name="Putnam N.H."/>
            <person name="Srivastava M."/>
            <person name="Hellsten U."/>
            <person name="Dirks B."/>
            <person name="Chapman J."/>
            <person name="Salamov A."/>
            <person name="Terry A."/>
            <person name="Shapiro H."/>
            <person name="Lindquist E."/>
            <person name="Kapitonov V.V."/>
            <person name="Jurka J."/>
            <person name="Genikhovich G."/>
            <person name="Grigoriev I.V."/>
            <person name="Lucas S.M."/>
            <person name="Steele R.E."/>
            <person name="Finnerty J.R."/>
            <person name="Technau U."/>
            <person name="Martindale M.Q."/>
            <person name="Rokhsar D.S."/>
        </authorList>
    </citation>
    <scope>NUCLEOTIDE SEQUENCE [LARGE SCALE GENOMIC DNA]</scope>
    <source>
        <strain evidence="5">CH2 X CH6</strain>
    </source>
</reference>
<keyword evidence="1" id="KW-0812">Transmembrane</keyword>
<accession>A7T9W4</accession>
<keyword evidence="1" id="KW-1133">Transmembrane helix</keyword>
<feature type="domain" description="Mur ligase central" evidence="3">
    <location>
        <begin position="117"/>
        <end position="285"/>
    </location>
</feature>
<evidence type="ECO:0008006" key="6">
    <source>
        <dbReference type="Google" id="ProtNLM"/>
    </source>
</evidence>
<dbReference type="AlphaFoldDB" id="A7T9W4"/>
<dbReference type="GO" id="GO:0005524">
    <property type="term" value="F:ATP binding"/>
    <property type="evidence" value="ECO:0007669"/>
    <property type="project" value="InterPro"/>
</dbReference>
<proteinExistence type="predicted"/>
<evidence type="ECO:0000256" key="1">
    <source>
        <dbReference type="SAM" id="Phobius"/>
    </source>
</evidence>
<dbReference type="HOGENOM" id="CLU_540356_0_0_1"/>
<evidence type="ECO:0000259" key="3">
    <source>
        <dbReference type="Pfam" id="PF08245"/>
    </source>
</evidence>
<dbReference type="EMBL" id="DS473659">
    <property type="protein sequence ID" value="EDO27209.1"/>
    <property type="molecule type" value="Genomic_DNA"/>
</dbReference>
<feature type="domain" description="Mur ligase N-terminal catalytic" evidence="2">
    <location>
        <begin position="9"/>
        <end position="111"/>
    </location>
</feature>
<dbReference type="Gene3D" id="3.40.1190.10">
    <property type="entry name" value="Mur-like, catalytic domain"/>
    <property type="match status" value="1"/>
</dbReference>
<evidence type="ECO:0000313" key="4">
    <source>
        <dbReference type="EMBL" id="EDO27209.1"/>
    </source>
</evidence>
<evidence type="ECO:0000313" key="5">
    <source>
        <dbReference type="Proteomes" id="UP000001593"/>
    </source>
</evidence>